<evidence type="ECO:0000313" key="2">
    <source>
        <dbReference type="EMBL" id="ROP26925.1"/>
    </source>
</evidence>
<reference evidence="2 3" key="1">
    <citation type="journal article" date="2015" name="Stand. Genomic Sci.">
        <title>Genomic Encyclopedia of Bacterial and Archaeal Type Strains, Phase III: the genomes of soil and plant-associated and newly described type strains.</title>
        <authorList>
            <person name="Whitman W.B."/>
            <person name="Woyke T."/>
            <person name="Klenk H.P."/>
            <person name="Zhou Y."/>
            <person name="Lilburn T.G."/>
            <person name="Beck B.J."/>
            <person name="De Vos P."/>
            <person name="Vandamme P."/>
            <person name="Eisen J.A."/>
            <person name="Garrity G."/>
            <person name="Hugenholtz P."/>
            <person name="Kyrpides N.C."/>
        </authorList>
    </citation>
    <scope>NUCLEOTIDE SEQUENCE [LARGE SCALE GENOMIC DNA]</scope>
    <source>
        <strain evidence="2 3">CECT 7306</strain>
    </source>
</reference>
<dbReference type="EMBL" id="RJKN01000009">
    <property type="protein sequence ID" value="ROP26925.1"/>
    <property type="molecule type" value="Genomic_DNA"/>
</dbReference>
<dbReference type="Proteomes" id="UP000276232">
    <property type="component" value="Unassembled WGS sequence"/>
</dbReference>
<name>A0A3N1G9K8_9ACTN</name>
<gene>
    <name evidence="2" type="ORF">EDC03_3162</name>
</gene>
<comment type="caution">
    <text evidence="2">The sequence shown here is derived from an EMBL/GenBank/DDBJ whole genome shotgun (WGS) entry which is preliminary data.</text>
</comment>
<sequence>MKEWGVFWVVARVVTVLAFVTWLLVAAPE</sequence>
<protein>
    <submittedName>
        <fullName evidence="2">Uncharacterized protein</fullName>
    </submittedName>
</protein>
<dbReference type="AlphaFoldDB" id="A0A3N1G9K8"/>
<feature type="transmembrane region" description="Helical" evidence="1">
    <location>
        <begin position="6"/>
        <end position="27"/>
    </location>
</feature>
<proteinExistence type="predicted"/>
<accession>A0A3N1G9K8</accession>
<keyword evidence="1" id="KW-1133">Transmembrane helix</keyword>
<keyword evidence="1" id="KW-0812">Transmembrane</keyword>
<evidence type="ECO:0000256" key="1">
    <source>
        <dbReference type="SAM" id="Phobius"/>
    </source>
</evidence>
<evidence type="ECO:0000313" key="3">
    <source>
        <dbReference type="Proteomes" id="UP000276232"/>
    </source>
</evidence>
<keyword evidence="3" id="KW-1185">Reference proteome</keyword>
<dbReference type="InParanoid" id="A0A3N1G9K8"/>
<organism evidence="2 3">
    <name type="scientific">Pseudokineococcus lusitanus</name>
    <dbReference type="NCBI Taxonomy" id="763993"/>
    <lineage>
        <taxon>Bacteria</taxon>
        <taxon>Bacillati</taxon>
        <taxon>Actinomycetota</taxon>
        <taxon>Actinomycetes</taxon>
        <taxon>Kineosporiales</taxon>
        <taxon>Kineosporiaceae</taxon>
        <taxon>Pseudokineococcus</taxon>
    </lineage>
</organism>
<keyword evidence="1" id="KW-0472">Membrane</keyword>